<accession>A0A1S0TP81</accession>
<organism evidence="2">
    <name type="scientific">Loa loa</name>
    <name type="common">Eye worm</name>
    <name type="synonym">Filaria loa</name>
    <dbReference type="NCBI Taxonomy" id="7209"/>
    <lineage>
        <taxon>Eukaryota</taxon>
        <taxon>Metazoa</taxon>
        <taxon>Ecdysozoa</taxon>
        <taxon>Nematoda</taxon>
        <taxon>Chromadorea</taxon>
        <taxon>Rhabditida</taxon>
        <taxon>Spirurina</taxon>
        <taxon>Spiruromorpha</taxon>
        <taxon>Filarioidea</taxon>
        <taxon>Onchocercidae</taxon>
        <taxon>Loa</taxon>
    </lineage>
</organism>
<dbReference type="KEGG" id="loa:LOAG_10796"/>
<name>A0A1S0TP81_LOALO</name>
<feature type="region of interest" description="Disordered" evidence="1">
    <location>
        <begin position="39"/>
        <end position="74"/>
    </location>
</feature>
<evidence type="ECO:0000256" key="1">
    <source>
        <dbReference type="SAM" id="MobiDB-lite"/>
    </source>
</evidence>
<proteinExistence type="predicted"/>
<dbReference type="RefSeq" id="XP_003146368.1">
    <property type="nucleotide sequence ID" value="XM_003146320.1"/>
</dbReference>
<dbReference type="EMBL" id="JH712271">
    <property type="protein sequence ID" value="EFO17704.1"/>
    <property type="molecule type" value="Genomic_DNA"/>
</dbReference>
<feature type="compositionally biased region" description="Acidic residues" evidence="1">
    <location>
        <begin position="48"/>
        <end position="74"/>
    </location>
</feature>
<reference evidence="2" key="1">
    <citation type="submission" date="2012-04" db="EMBL/GenBank/DDBJ databases">
        <title>The Genome Sequence of Loa loa.</title>
        <authorList>
            <consortium name="The Broad Institute Genome Sequencing Platform"/>
            <consortium name="Broad Institute Genome Sequencing Center for Infectious Disease"/>
            <person name="Nutman T.B."/>
            <person name="Fink D.L."/>
            <person name="Russ C."/>
            <person name="Young S."/>
            <person name="Zeng Q."/>
            <person name="Gargeya S."/>
            <person name="Alvarado L."/>
            <person name="Berlin A."/>
            <person name="Chapman S.B."/>
            <person name="Chen Z."/>
            <person name="Freedman E."/>
            <person name="Gellesch M."/>
            <person name="Goldberg J."/>
            <person name="Griggs A."/>
            <person name="Gujja S."/>
            <person name="Heilman E.R."/>
            <person name="Heiman D."/>
            <person name="Howarth C."/>
            <person name="Mehta T."/>
            <person name="Neiman D."/>
            <person name="Pearson M."/>
            <person name="Roberts A."/>
            <person name="Saif S."/>
            <person name="Shea T."/>
            <person name="Shenoy N."/>
            <person name="Sisk P."/>
            <person name="Stolte C."/>
            <person name="Sykes S."/>
            <person name="White J."/>
            <person name="Yandava C."/>
            <person name="Haas B."/>
            <person name="Henn M.R."/>
            <person name="Nusbaum C."/>
            <person name="Birren B."/>
        </authorList>
    </citation>
    <scope>NUCLEOTIDE SEQUENCE [LARGE SCALE GENOMIC DNA]</scope>
</reference>
<dbReference type="AlphaFoldDB" id="A0A1S0TP81"/>
<dbReference type="OrthoDB" id="5872888at2759"/>
<gene>
    <name evidence="2" type="ORF">LOAG_10796</name>
</gene>
<sequence>MKNAIEVISKKMDKVKIEDGKEIGAKFRLGRFGAQFFAPVTKEPNDISSDDDDDDDNDDDDGKDVESEHSEDEN</sequence>
<evidence type="ECO:0000313" key="2">
    <source>
        <dbReference type="EMBL" id="EFO17704.1"/>
    </source>
</evidence>
<dbReference type="InParanoid" id="A0A1S0TP81"/>
<protein>
    <submittedName>
        <fullName evidence="2">Uncharacterized protein</fullName>
    </submittedName>
</protein>
<dbReference type="GeneID" id="9948242"/>
<dbReference type="CTD" id="9948242"/>